<dbReference type="OrthoDB" id="594918at2759"/>
<dbReference type="InterPro" id="IPR050942">
    <property type="entry name" value="F-box_BR-signaling"/>
</dbReference>
<sequence length="279" mass="31747">MGNSIKLNWLDLPSHLQVSISNKLVHLNLYNLSQKKFNYIPIRVPLRASCRGSTEGWLVYEDGSQLHLVNPFLSPSKNKIHLPVLTAFDVEDSVESTVYKNIYFYKTVLSANPTLYPNYMVMTIDAGRLKLAFYKSGDSAWTHSAWTDLVGNENVGPMTYIEDIIYSRDCFYVLDCHGAVWAYDVSSHSPRVVKIAPPITEQWNIRKKYIVESSGDLLLVCRSTVQQWKPEDNKCSYKTVKIKVYKLDQVACKWTETNKLCGQTLFIGDNTSLSLLASD</sequence>
<dbReference type="Proteomes" id="UP000230069">
    <property type="component" value="Unassembled WGS sequence"/>
</dbReference>
<dbReference type="Pfam" id="PF03478">
    <property type="entry name" value="Beta-prop_KIB1-4"/>
    <property type="match status" value="1"/>
</dbReference>
<accession>A0A2G5E472</accession>
<dbReference type="EMBL" id="KZ305030">
    <property type="protein sequence ID" value="PIA50501.1"/>
    <property type="molecule type" value="Genomic_DNA"/>
</dbReference>
<reference evidence="2 3" key="1">
    <citation type="submission" date="2017-09" db="EMBL/GenBank/DDBJ databases">
        <title>WGS assembly of Aquilegia coerulea Goldsmith.</title>
        <authorList>
            <person name="Hodges S."/>
            <person name="Kramer E."/>
            <person name="Nordborg M."/>
            <person name="Tomkins J."/>
            <person name="Borevitz J."/>
            <person name="Derieg N."/>
            <person name="Yan J."/>
            <person name="Mihaltcheva S."/>
            <person name="Hayes R.D."/>
            <person name="Rokhsar D."/>
        </authorList>
    </citation>
    <scope>NUCLEOTIDE SEQUENCE [LARGE SCALE GENOMIC DNA]</scope>
    <source>
        <strain evidence="3">cv. Goldsmith</strain>
    </source>
</reference>
<dbReference type="PANTHER" id="PTHR44259">
    <property type="entry name" value="OS07G0183000 PROTEIN-RELATED"/>
    <property type="match status" value="1"/>
</dbReference>
<keyword evidence="3" id="KW-1185">Reference proteome</keyword>
<dbReference type="STRING" id="218851.A0A2G5E472"/>
<name>A0A2G5E472_AQUCA</name>
<evidence type="ECO:0000259" key="1">
    <source>
        <dbReference type="Pfam" id="PF03478"/>
    </source>
</evidence>
<evidence type="ECO:0000313" key="3">
    <source>
        <dbReference type="Proteomes" id="UP000230069"/>
    </source>
</evidence>
<proteinExistence type="predicted"/>
<feature type="domain" description="KIB1-4 beta-propeller" evidence="1">
    <location>
        <begin position="29"/>
        <end position="279"/>
    </location>
</feature>
<organism evidence="2 3">
    <name type="scientific">Aquilegia coerulea</name>
    <name type="common">Rocky mountain columbine</name>
    <dbReference type="NCBI Taxonomy" id="218851"/>
    <lineage>
        <taxon>Eukaryota</taxon>
        <taxon>Viridiplantae</taxon>
        <taxon>Streptophyta</taxon>
        <taxon>Embryophyta</taxon>
        <taxon>Tracheophyta</taxon>
        <taxon>Spermatophyta</taxon>
        <taxon>Magnoliopsida</taxon>
        <taxon>Ranunculales</taxon>
        <taxon>Ranunculaceae</taxon>
        <taxon>Thalictroideae</taxon>
        <taxon>Aquilegia</taxon>
    </lineage>
</organism>
<dbReference type="InterPro" id="IPR005174">
    <property type="entry name" value="KIB1-4_b-propeller"/>
</dbReference>
<dbReference type="AlphaFoldDB" id="A0A2G5E472"/>
<dbReference type="InParanoid" id="A0A2G5E472"/>
<gene>
    <name evidence="2" type="ORF">AQUCO_01300912v1</name>
</gene>
<evidence type="ECO:0000313" key="2">
    <source>
        <dbReference type="EMBL" id="PIA50501.1"/>
    </source>
</evidence>
<dbReference type="PANTHER" id="PTHR44259:SF114">
    <property type="entry name" value="OS06G0707300 PROTEIN"/>
    <property type="match status" value="1"/>
</dbReference>
<protein>
    <recommendedName>
        <fullName evidence="1">KIB1-4 beta-propeller domain-containing protein</fullName>
    </recommendedName>
</protein>